<comment type="pathway">
    <text evidence="4">tRNA modification; tRNA-queuosine biosynthesis.</text>
</comment>
<dbReference type="NCBIfam" id="TIGR00430">
    <property type="entry name" value="Q_tRNA_tgt"/>
    <property type="match status" value="1"/>
</dbReference>
<feature type="binding site" evidence="4">
    <location>
        <position position="211"/>
    </location>
    <ligand>
        <name>substrate</name>
    </ligand>
</feature>
<sequence length="367" mass="41509">MEFKCLKTSDNARLSLLWLKDEIELPAFMPVGTQGIVKALLPDTLIDIGYKLMLSNTYHLYLRPGVEIIEAFGGLHKFTNFKGSILTDSGGFQVFSLSDLRKVTQEGVVFKSHIDGSYHLFTPEKVLDIQFRFKSDIAMVLDECPAYSLDKSFVEKSLNITLNWAKRSSVIKRPPHTAVFGIVQGGVFEDLRKKSALEIAGMDFDGIAIGGLSVGESTQEMYDTVASVMQYLPEDKPRYAMGVGRPEDIVRLVGFGVDMFDCVMPTRNARNGYLFTDFGNINIKNAAYAKDESPIDENCDCYTCKNYSRAFLRHLYKSKELSFYTLATIHNLSYYYNLMQRIGQAIKNNSFAEFSKSFLDKRKYGYS</sequence>
<evidence type="ECO:0000259" key="5">
    <source>
        <dbReference type="Pfam" id="PF01702"/>
    </source>
</evidence>
<evidence type="ECO:0000256" key="2">
    <source>
        <dbReference type="ARBA" id="ARBA00022679"/>
    </source>
</evidence>
<dbReference type="HAMAP" id="MF_00168">
    <property type="entry name" value="Q_tRNA_Tgt"/>
    <property type="match status" value="1"/>
</dbReference>
<feature type="binding site" evidence="4">
    <location>
        <position position="184"/>
    </location>
    <ligand>
        <name>substrate</name>
    </ligand>
</feature>
<dbReference type="NCBIfam" id="TIGR00449">
    <property type="entry name" value="tgt_general"/>
    <property type="match status" value="1"/>
</dbReference>
<dbReference type="EMBL" id="FMYU01000002">
    <property type="protein sequence ID" value="SDC09231.1"/>
    <property type="molecule type" value="Genomic_DNA"/>
</dbReference>
<comment type="function">
    <text evidence="4">Catalyzes the base-exchange of a guanine (G) residue with the queuine precursor 7-aminomethyl-7-deazaguanine (PreQ1) at position 34 (anticodon wobble position) in tRNAs with GU(N) anticodons (tRNA-Asp, -Asn, -His and -Tyr). Catalysis occurs through a double-displacement mechanism. The nucleophile active site attacks the C1' of nucleotide 34 to detach the guanine base from the RNA, forming a covalent enzyme-RNA intermediate. The proton acceptor active site deprotonates the incoming PreQ1, allowing a nucleophilic attack on the C1' of the ribose to form the product. After dissociation, two additional enzymatic reactions on the tRNA convert PreQ1 to queuine (Q), resulting in the hypermodified nucleoside queuosine (7-(((4,5-cis-dihydroxy-2-cyclopenten-1-yl)amino)methyl)-7-deazaguanosine).</text>
</comment>
<dbReference type="GO" id="GO:0005737">
    <property type="term" value="C:cytoplasm"/>
    <property type="evidence" value="ECO:0007669"/>
    <property type="project" value="TreeGrafter"/>
</dbReference>
<evidence type="ECO:0000313" key="7">
    <source>
        <dbReference type="Proteomes" id="UP000199411"/>
    </source>
</evidence>
<dbReference type="AlphaFoldDB" id="A0A1G6IS09"/>
<gene>
    <name evidence="4" type="primary">tgt</name>
    <name evidence="6" type="ORF">SAMN05660835_00297</name>
</gene>
<dbReference type="InterPro" id="IPR036511">
    <property type="entry name" value="TGT-like_sf"/>
</dbReference>
<protein>
    <recommendedName>
        <fullName evidence="4">Queuine tRNA-ribosyltransferase</fullName>
        <ecNumber evidence="4">2.4.2.29</ecNumber>
    </recommendedName>
    <alternativeName>
        <fullName evidence="4">Guanine insertion enzyme</fullName>
    </alternativeName>
    <alternativeName>
        <fullName evidence="4">tRNA-guanine transglycosylase</fullName>
    </alternativeName>
</protein>
<feature type="binding site" evidence="4">
    <location>
        <begin position="88"/>
        <end position="92"/>
    </location>
    <ligand>
        <name>substrate</name>
    </ligand>
</feature>
<dbReference type="Proteomes" id="UP000199411">
    <property type="component" value="Unassembled WGS sequence"/>
</dbReference>
<dbReference type="InterPro" id="IPR004803">
    <property type="entry name" value="TGT"/>
</dbReference>
<dbReference type="InterPro" id="IPR050076">
    <property type="entry name" value="ArchSynthase1/Queuine_TRR"/>
</dbReference>
<dbReference type="GO" id="GO:0008479">
    <property type="term" value="F:tRNA-guanosine(34) queuine transglycosylase activity"/>
    <property type="evidence" value="ECO:0007669"/>
    <property type="project" value="UniProtKB-UniRule"/>
</dbReference>
<keyword evidence="3 4" id="KW-0819">tRNA processing</keyword>
<dbReference type="Pfam" id="PF01702">
    <property type="entry name" value="TGT"/>
    <property type="match status" value="1"/>
</dbReference>
<evidence type="ECO:0000256" key="4">
    <source>
        <dbReference type="HAMAP-Rule" id="MF_00168"/>
    </source>
</evidence>
<keyword evidence="7" id="KW-1185">Reference proteome</keyword>
<accession>A0A1G6IS09</accession>
<evidence type="ECO:0000256" key="1">
    <source>
        <dbReference type="ARBA" id="ARBA00022676"/>
    </source>
</evidence>
<evidence type="ECO:0000313" key="6">
    <source>
        <dbReference type="EMBL" id="SDC09231.1"/>
    </source>
</evidence>
<dbReference type="UniPathway" id="UPA00392"/>
<dbReference type="PANTHER" id="PTHR46499">
    <property type="entry name" value="QUEUINE TRNA-RIBOSYLTRANSFERASE"/>
    <property type="match status" value="1"/>
</dbReference>
<feature type="binding site" evidence="4">
    <location>
        <position position="142"/>
    </location>
    <ligand>
        <name>substrate</name>
    </ligand>
</feature>
<dbReference type="EC" id="2.4.2.29" evidence="4"/>
<feature type="binding site" evidence="4">
    <location>
        <position position="299"/>
    </location>
    <ligand>
        <name>Zn(2+)</name>
        <dbReference type="ChEBI" id="CHEBI:29105"/>
    </ligand>
</feature>
<dbReference type="PANTHER" id="PTHR46499:SF1">
    <property type="entry name" value="QUEUINE TRNA-RIBOSYLTRANSFERASE"/>
    <property type="match status" value="1"/>
</dbReference>
<feature type="domain" description="tRNA-guanine(15) transglycosylase-like" evidence="5">
    <location>
        <begin position="11"/>
        <end position="362"/>
    </location>
</feature>
<feature type="binding site" evidence="4">
    <location>
        <position position="330"/>
    </location>
    <ligand>
        <name>Zn(2+)</name>
        <dbReference type="ChEBI" id="CHEBI:29105"/>
    </ligand>
</feature>
<dbReference type="InterPro" id="IPR002616">
    <property type="entry name" value="tRNA_ribo_trans-like"/>
</dbReference>
<feature type="active site" description="Nucleophile" evidence="4">
    <location>
        <position position="261"/>
    </location>
</feature>
<dbReference type="GO" id="GO:0008616">
    <property type="term" value="P:tRNA queuosine(34) biosynthetic process"/>
    <property type="evidence" value="ECO:0007669"/>
    <property type="project" value="UniProtKB-UniRule"/>
</dbReference>
<feature type="active site" description="Proton acceptor" evidence="4">
    <location>
        <position position="88"/>
    </location>
</feature>
<feature type="region of interest" description="RNA binding" evidence="4">
    <location>
        <begin position="242"/>
        <end position="248"/>
    </location>
</feature>
<keyword evidence="4" id="KW-0862">Zinc</keyword>
<keyword evidence="2 4" id="KW-0808">Transferase</keyword>
<proteinExistence type="inferred from homology"/>
<evidence type="ECO:0000256" key="3">
    <source>
        <dbReference type="ARBA" id="ARBA00022694"/>
    </source>
</evidence>
<keyword evidence="1 4" id="KW-0328">Glycosyltransferase</keyword>
<comment type="catalytic activity">
    <reaction evidence="4">
        <text>7-aminomethyl-7-carbaguanine + guanosine(34) in tRNA = 7-aminomethyl-7-carbaguanosine(34) in tRNA + guanine</text>
        <dbReference type="Rhea" id="RHEA:24104"/>
        <dbReference type="Rhea" id="RHEA-COMP:10341"/>
        <dbReference type="Rhea" id="RHEA-COMP:10342"/>
        <dbReference type="ChEBI" id="CHEBI:16235"/>
        <dbReference type="ChEBI" id="CHEBI:58703"/>
        <dbReference type="ChEBI" id="CHEBI:74269"/>
        <dbReference type="ChEBI" id="CHEBI:82833"/>
        <dbReference type="EC" id="2.4.2.29"/>
    </reaction>
</comment>
<comment type="subunit">
    <text evidence="4">Homodimer. Within each dimer, one monomer is responsible for RNA recognition and catalysis, while the other monomer binds to the replacement base PreQ1.</text>
</comment>
<keyword evidence="4" id="KW-0479">Metal-binding</keyword>
<feature type="binding site" evidence="4">
    <location>
        <position position="304"/>
    </location>
    <ligand>
        <name>Zn(2+)</name>
        <dbReference type="ChEBI" id="CHEBI:29105"/>
    </ligand>
</feature>
<feature type="binding site" evidence="4">
    <location>
        <position position="301"/>
    </location>
    <ligand>
        <name>Zn(2+)</name>
        <dbReference type="ChEBI" id="CHEBI:29105"/>
    </ligand>
</feature>
<comment type="cofactor">
    <cofactor evidence="4">
        <name>Zn(2+)</name>
        <dbReference type="ChEBI" id="CHEBI:29105"/>
    </cofactor>
    <text evidence="4">Binds 1 zinc ion per subunit.</text>
</comment>
<name>A0A1G6IS09_9BACT</name>
<dbReference type="Gene3D" id="3.20.20.105">
    <property type="entry name" value="Queuine tRNA-ribosyltransferase-like"/>
    <property type="match status" value="1"/>
</dbReference>
<reference evidence="7" key="1">
    <citation type="submission" date="2016-10" db="EMBL/GenBank/DDBJ databases">
        <authorList>
            <person name="Varghese N."/>
            <person name="Submissions S."/>
        </authorList>
    </citation>
    <scope>NUCLEOTIDE SEQUENCE [LARGE SCALE GENOMIC DNA]</scope>
    <source>
        <strain evidence="7">DSM 8415</strain>
    </source>
</reference>
<dbReference type="GO" id="GO:0046872">
    <property type="term" value="F:metal ion binding"/>
    <property type="evidence" value="ECO:0007669"/>
    <property type="project" value="UniProtKB-KW"/>
</dbReference>
<comment type="similarity">
    <text evidence="4">Belongs to the queuine tRNA-ribosyltransferase family.</text>
</comment>
<keyword evidence="4" id="KW-0671">Queuosine biosynthesis</keyword>
<dbReference type="RefSeq" id="WP_092127667.1">
    <property type="nucleotide sequence ID" value="NZ_FMYU01000002.1"/>
</dbReference>
<feature type="region of interest" description="RNA binding; important for wobble base 34 recognition" evidence="4">
    <location>
        <begin position="266"/>
        <end position="270"/>
    </location>
</feature>
<organism evidence="6 7">
    <name type="scientific">Desulfurella multipotens</name>
    <dbReference type="NCBI Taxonomy" id="79269"/>
    <lineage>
        <taxon>Bacteria</taxon>
        <taxon>Pseudomonadati</taxon>
        <taxon>Campylobacterota</taxon>
        <taxon>Desulfurellia</taxon>
        <taxon>Desulfurellales</taxon>
        <taxon>Desulfurellaceae</taxon>
        <taxon>Desulfurella</taxon>
    </lineage>
</organism>
<dbReference type="SUPFAM" id="SSF51713">
    <property type="entry name" value="tRNA-guanine transglycosylase"/>
    <property type="match status" value="1"/>
</dbReference>
<dbReference type="OrthoDB" id="9805417at2"/>